<feature type="compositionally biased region" description="Polar residues" evidence="1">
    <location>
        <begin position="1"/>
        <end position="10"/>
    </location>
</feature>
<comment type="caution">
    <text evidence="2">The sequence shown here is derived from an EMBL/GenBank/DDBJ whole genome shotgun (WGS) entry which is preliminary data.</text>
</comment>
<sequence length="66" mass="7630">MKKNNSFTTESDVKNVENKQSEQQKVREGQPDSSILSDKDPVVKNDKAFKEQDEFIDRNNNRKSEG</sequence>
<gene>
    <name evidence="2" type="ORF">GCM10011379_57720</name>
</gene>
<evidence type="ECO:0000313" key="2">
    <source>
        <dbReference type="EMBL" id="GGH82994.1"/>
    </source>
</evidence>
<dbReference type="RefSeq" id="WP_188959261.1">
    <property type="nucleotide sequence ID" value="NZ_BMIB01000008.1"/>
</dbReference>
<name>A0A917J730_9BACT</name>
<evidence type="ECO:0000313" key="3">
    <source>
        <dbReference type="Proteomes" id="UP000627292"/>
    </source>
</evidence>
<proteinExistence type="predicted"/>
<reference evidence="2" key="2">
    <citation type="submission" date="2020-09" db="EMBL/GenBank/DDBJ databases">
        <authorList>
            <person name="Sun Q."/>
            <person name="Zhou Y."/>
        </authorList>
    </citation>
    <scope>NUCLEOTIDE SEQUENCE</scope>
    <source>
        <strain evidence="2">CGMCC 1.15290</strain>
    </source>
</reference>
<dbReference type="Proteomes" id="UP000627292">
    <property type="component" value="Unassembled WGS sequence"/>
</dbReference>
<accession>A0A917J730</accession>
<evidence type="ECO:0000256" key="1">
    <source>
        <dbReference type="SAM" id="MobiDB-lite"/>
    </source>
</evidence>
<dbReference type="EMBL" id="BMIB01000008">
    <property type="protein sequence ID" value="GGH82994.1"/>
    <property type="molecule type" value="Genomic_DNA"/>
</dbReference>
<feature type="compositionally biased region" description="Basic and acidic residues" evidence="1">
    <location>
        <begin position="11"/>
        <end position="30"/>
    </location>
</feature>
<reference evidence="2" key="1">
    <citation type="journal article" date="2014" name="Int. J. Syst. Evol. Microbiol.">
        <title>Complete genome sequence of Corynebacterium casei LMG S-19264T (=DSM 44701T), isolated from a smear-ripened cheese.</title>
        <authorList>
            <consortium name="US DOE Joint Genome Institute (JGI-PGF)"/>
            <person name="Walter F."/>
            <person name="Albersmeier A."/>
            <person name="Kalinowski J."/>
            <person name="Ruckert C."/>
        </authorList>
    </citation>
    <scope>NUCLEOTIDE SEQUENCE</scope>
    <source>
        <strain evidence="2">CGMCC 1.15290</strain>
    </source>
</reference>
<feature type="compositionally biased region" description="Basic and acidic residues" evidence="1">
    <location>
        <begin position="37"/>
        <end position="66"/>
    </location>
</feature>
<protein>
    <submittedName>
        <fullName evidence="2">Uncharacterized protein</fullName>
    </submittedName>
</protein>
<keyword evidence="3" id="KW-1185">Reference proteome</keyword>
<organism evidence="2 3">
    <name type="scientific">Filimonas zeae</name>
    <dbReference type="NCBI Taxonomy" id="1737353"/>
    <lineage>
        <taxon>Bacteria</taxon>
        <taxon>Pseudomonadati</taxon>
        <taxon>Bacteroidota</taxon>
        <taxon>Chitinophagia</taxon>
        <taxon>Chitinophagales</taxon>
        <taxon>Chitinophagaceae</taxon>
        <taxon>Filimonas</taxon>
    </lineage>
</organism>
<feature type="region of interest" description="Disordered" evidence="1">
    <location>
        <begin position="1"/>
        <end position="66"/>
    </location>
</feature>
<dbReference type="AlphaFoldDB" id="A0A917J730"/>